<name>A0A975SY15_9ACTN</name>
<sequence>MRPGHWAPVSLSAPFQDVLALRKETIRSVASSFVPDVVLVDHMPHGAMGELVPTLQALSETPARMVLGLRDILDAPATVRRRWRLEGALEALESYFDEVLVYGSEDVFDVAGQYAWPTSIRDRLRYCGYVCAPAPAPLADTVRRLHLADHPDAQLLVAMAGGGADGFELFDALLRALPAVAEEQPCVLVLVTGPFLPEEERARLERLAVGLPVHILHQVDDSLSYLSAADLVIAMAGYNTTSEILSTGARALLVPRKGPSAEQQMRASRFAERGWVKWLPPAELSSTTLAAAVLDALDRPVGCAGRPPDLLGRQRAARHLLNGGAQEDTDAAVLSATGSDDLLGVGPQLLGKV</sequence>
<protein>
    <recommendedName>
        <fullName evidence="1">Glycosyl transferase family 28 C-terminal domain-containing protein</fullName>
    </recommendedName>
</protein>
<evidence type="ECO:0000313" key="2">
    <source>
        <dbReference type="EMBL" id="QWZ08027.1"/>
    </source>
</evidence>
<proteinExistence type="predicted"/>
<reference evidence="2" key="1">
    <citation type="submission" date="2021-06" db="EMBL/GenBank/DDBJ databases">
        <title>Complete genome sequence of Nocardioides sp. G188.</title>
        <authorList>
            <person name="Im W.-T."/>
        </authorList>
    </citation>
    <scope>NUCLEOTIDE SEQUENCE</scope>
    <source>
        <strain evidence="2">G188</strain>
    </source>
</reference>
<dbReference type="Pfam" id="PF04101">
    <property type="entry name" value="Glyco_tran_28_C"/>
    <property type="match status" value="1"/>
</dbReference>
<dbReference type="KEGG" id="nps:KRR39_22215"/>
<dbReference type="RefSeq" id="WP_216939537.1">
    <property type="nucleotide sequence ID" value="NZ_CP077062.1"/>
</dbReference>
<dbReference type="GO" id="GO:0016758">
    <property type="term" value="F:hexosyltransferase activity"/>
    <property type="evidence" value="ECO:0007669"/>
    <property type="project" value="InterPro"/>
</dbReference>
<dbReference type="EMBL" id="CP077062">
    <property type="protein sequence ID" value="QWZ08027.1"/>
    <property type="molecule type" value="Genomic_DNA"/>
</dbReference>
<dbReference type="AlphaFoldDB" id="A0A975SY15"/>
<accession>A0A975SY15</accession>
<feature type="domain" description="Glycosyl transferase family 28 C-terminal" evidence="1">
    <location>
        <begin position="162"/>
        <end position="298"/>
    </location>
</feature>
<keyword evidence="3" id="KW-1185">Reference proteome</keyword>
<dbReference type="PANTHER" id="PTHR21015:SF28">
    <property type="entry name" value="SLL1722 PROTEIN"/>
    <property type="match status" value="1"/>
</dbReference>
<evidence type="ECO:0000313" key="3">
    <source>
        <dbReference type="Proteomes" id="UP000683575"/>
    </source>
</evidence>
<dbReference type="InterPro" id="IPR007235">
    <property type="entry name" value="Glyco_trans_28_C"/>
</dbReference>
<organism evidence="2 3">
    <name type="scientific">Nocardioides panacis</name>
    <dbReference type="NCBI Taxonomy" id="2849501"/>
    <lineage>
        <taxon>Bacteria</taxon>
        <taxon>Bacillati</taxon>
        <taxon>Actinomycetota</taxon>
        <taxon>Actinomycetes</taxon>
        <taxon>Propionibacteriales</taxon>
        <taxon>Nocardioidaceae</taxon>
        <taxon>Nocardioides</taxon>
    </lineage>
</organism>
<dbReference type="Proteomes" id="UP000683575">
    <property type="component" value="Chromosome"/>
</dbReference>
<evidence type="ECO:0000259" key="1">
    <source>
        <dbReference type="Pfam" id="PF04101"/>
    </source>
</evidence>
<gene>
    <name evidence="2" type="ORF">KRR39_22215</name>
</gene>
<dbReference type="PANTHER" id="PTHR21015">
    <property type="entry name" value="UDP-N-ACETYLGLUCOSAMINE--N-ACETYLMURAMYL-(PENTAPEPTIDE) PYROPHOSPHORYL-UNDECAPRENOL N-ACETYLGLUCOSAMINE TRANSFERASE 1"/>
    <property type="match status" value="1"/>
</dbReference>